<gene>
    <name evidence="4" type="ORF">K458DRAFT_392889</name>
</gene>
<keyword evidence="1" id="KW-0863">Zinc-finger</keyword>
<dbReference type="EMBL" id="MU005596">
    <property type="protein sequence ID" value="KAF2680543.1"/>
    <property type="molecule type" value="Genomic_DNA"/>
</dbReference>
<protein>
    <recommendedName>
        <fullName evidence="3">RING-type domain-containing protein</fullName>
    </recommendedName>
</protein>
<feature type="domain" description="RING-type" evidence="3">
    <location>
        <begin position="33"/>
        <end position="86"/>
    </location>
</feature>
<feature type="transmembrane region" description="Helical" evidence="2">
    <location>
        <begin position="190"/>
        <end position="206"/>
    </location>
</feature>
<dbReference type="PROSITE" id="PS50089">
    <property type="entry name" value="ZF_RING_2"/>
    <property type="match status" value="1"/>
</dbReference>
<reference evidence="4" key="1">
    <citation type="journal article" date="2020" name="Stud. Mycol.">
        <title>101 Dothideomycetes genomes: a test case for predicting lifestyles and emergence of pathogens.</title>
        <authorList>
            <person name="Haridas S."/>
            <person name="Albert R."/>
            <person name="Binder M."/>
            <person name="Bloem J."/>
            <person name="Labutti K."/>
            <person name="Salamov A."/>
            <person name="Andreopoulos B."/>
            <person name="Baker S."/>
            <person name="Barry K."/>
            <person name="Bills G."/>
            <person name="Bluhm B."/>
            <person name="Cannon C."/>
            <person name="Castanera R."/>
            <person name="Culley D."/>
            <person name="Daum C."/>
            <person name="Ezra D."/>
            <person name="Gonzalez J."/>
            <person name="Henrissat B."/>
            <person name="Kuo A."/>
            <person name="Liang C."/>
            <person name="Lipzen A."/>
            <person name="Lutzoni F."/>
            <person name="Magnuson J."/>
            <person name="Mondo S."/>
            <person name="Nolan M."/>
            <person name="Ohm R."/>
            <person name="Pangilinan J."/>
            <person name="Park H.-J."/>
            <person name="Ramirez L."/>
            <person name="Alfaro M."/>
            <person name="Sun H."/>
            <person name="Tritt A."/>
            <person name="Yoshinaga Y."/>
            <person name="Zwiers L.-H."/>
            <person name="Turgeon B."/>
            <person name="Goodwin S."/>
            <person name="Spatafora J."/>
            <person name="Crous P."/>
            <person name="Grigoriev I."/>
        </authorList>
    </citation>
    <scope>NUCLEOTIDE SEQUENCE</scope>
    <source>
        <strain evidence="4">CBS 122367</strain>
    </source>
</reference>
<dbReference type="OrthoDB" id="5600418at2759"/>
<dbReference type="AlphaFoldDB" id="A0A6G1IRF3"/>
<evidence type="ECO:0000256" key="2">
    <source>
        <dbReference type="SAM" id="Phobius"/>
    </source>
</evidence>
<evidence type="ECO:0000313" key="4">
    <source>
        <dbReference type="EMBL" id="KAF2680543.1"/>
    </source>
</evidence>
<sequence length="267" mass="29595">MAPARELWKLPAALRTYNVISLPLDAATASQECFVCYRNFGDKDDPDDPREIVCEAVQIQPCKHIIGSECLKRVIEMGMDTCQLCRTEISIVADPVPQWLQRMTSSRWFTFQIDTTRNMLPRLGSNGRFFDDLCEDAFCGRLGFLNACTLWCHCMVSPVASTVNLSVLALAVQVFCFPFTWLYGSLKAETAVVAVGLFITMLLSILGVDSSLLRHSELLLGLSLRMITLVLGLQGFIALLSLHCGVYAVVSGLLVGYGFVLQSNRPR</sequence>
<keyword evidence="2" id="KW-1133">Transmembrane helix</keyword>
<name>A0A6G1IRF3_9PLEO</name>
<evidence type="ECO:0000313" key="5">
    <source>
        <dbReference type="Proteomes" id="UP000799291"/>
    </source>
</evidence>
<dbReference type="SUPFAM" id="SSF57850">
    <property type="entry name" value="RING/U-box"/>
    <property type="match status" value="1"/>
</dbReference>
<dbReference type="GO" id="GO:0008270">
    <property type="term" value="F:zinc ion binding"/>
    <property type="evidence" value="ECO:0007669"/>
    <property type="project" value="UniProtKB-KW"/>
</dbReference>
<keyword evidence="2" id="KW-0812">Transmembrane</keyword>
<organism evidence="4 5">
    <name type="scientific">Lentithecium fluviatile CBS 122367</name>
    <dbReference type="NCBI Taxonomy" id="1168545"/>
    <lineage>
        <taxon>Eukaryota</taxon>
        <taxon>Fungi</taxon>
        <taxon>Dikarya</taxon>
        <taxon>Ascomycota</taxon>
        <taxon>Pezizomycotina</taxon>
        <taxon>Dothideomycetes</taxon>
        <taxon>Pleosporomycetidae</taxon>
        <taxon>Pleosporales</taxon>
        <taxon>Massarineae</taxon>
        <taxon>Lentitheciaceae</taxon>
        <taxon>Lentithecium</taxon>
    </lineage>
</organism>
<feature type="transmembrane region" description="Helical" evidence="2">
    <location>
        <begin position="218"/>
        <end position="239"/>
    </location>
</feature>
<dbReference type="InterPro" id="IPR013083">
    <property type="entry name" value="Znf_RING/FYVE/PHD"/>
</dbReference>
<feature type="transmembrane region" description="Helical" evidence="2">
    <location>
        <begin position="165"/>
        <end position="184"/>
    </location>
</feature>
<dbReference type="Gene3D" id="3.30.40.10">
    <property type="entry name" value="Zinc/RING finger domain, C3HC4 (zinc finger)"/>
    <property type="match status" value="1"/>
</dbReference>
<proteinExistence type="predicted"/>
<evidence type="ECO:0000256" key="1">
    <source>
        <dbReference type="PROSITE-ProRule" id="PRU00175"/>
    </source>
</evidence>
<accession>A0A6G1IRF3</accession>
<evidence type="ECO:0000259" key="3">
    <source>
        <dbReference type="PROSITE" id="PS50089"/>
    </source>
</evidence>
<keyword evidence="2" id="KW-0472">Membrane</keyword>
<dbReference type="Proteomes" id="UP000799291">
    <property type="component" value="Unassembled WGS sequence"/>
</dbReference>
<feature type="transmembrane region" description="Helical" evidence="2">
    <location>
        <begin position="245"/>
        <end position="261"/>
    </location>
</feature>
<keyword evidence="5" id="KW-1185">Reference proteome</keyword>
<keyword evidence="1" id="KW-0479">Metal-binding</keyword>
<keyword evidence="1" id="KW-0862">Zinc</keyword>
<dbReference type="InterPro" id="IPR001841">
    <property type="entry name" value="Znf_RING"/>
</dbReference>